<evidence type="ECO:0000256" key="4">
    <source>
        <dbReference type="SAM" id="MobiDB-lite"/>
    </source>
</evidence>
<evidence type="ECO:0008006" key="9">
    <source>
        <dbReference type="Google" id="ProtNLM"/>
    </source>
</evidence>
<keyword evidence="2" id="KW-0964">Secreted</keyword>
<evidence type="ECO:0000256" key="3">
    <source>
        <dbReference type="ARBA" id="ARBA00023119"/>
    </source>
</evidence>
<dbReference type="PANTHER" id="PTHR15427">
    <property type="entry name" value="EMILIN ELASTIN MICROFIBRIL INTERFACE-LOCATED PROTEIN ELASTIN MICROFIBRIL INTERFACER"/>
    <property type="match status" value="1"/>
</dbReference>
<reference evidence="6" key="1">
    <citation type="submission" date="2022-06" db="EMBL/GenBank/DDBJ databases">
        <authorList>
            <person name="Berger JAMES D."/>
            <person name="Berger JAMES D."/>
        </authorList>
    </citation>
    <scope>NUCLEOTIDE SEQUENCE [LARGE SCALE GENOMIC DNA]</scope>
</reference>
<evidence type="ECO:0000313" key="7">
    <source>
        <dbReference type="WBParaSite" id="TREG1_131250.1"/>
    </source>
</evidence>
<name>A0AA85IZQ6_TRIRE</name>
<proteinExistence type="predicted"/>
<feature type="region of interest" description="Disordered" evidence="4">
    <location>
        <begin position="269"/>
        <end position="349"/>
    </location>
</feature>
<dbReference type="InterPro" id="IPR008160">
    <property type="entry name" value="Collagen"/>
</dbReference>
<evidence type="ECO:0000256" key="5">
    <source>
        <dbReference type="SAM" id="Phobius"/>
    </source>
</evidence>
<feature type="transmembrane region" description="Helical" evidence="5">
    <location>
        <begin position="152"/>
        <end position="173"/>
    </location>
</feature>
<keyword evidence="5" id="KW-1133">Transmembrane helix</keyword>
<reference evidence="7 8" key="2">
    <citation type="submission" date="2023-11" db="UniProtKB">
        <authorList>
            <consortium name="WormBaseParasite"/>
        </authorList>
    </citation>
    <scope>IDENTIFICATION</scope>
</reference>
<dbReference type="Proteomes" id="UP000050795">
    <property type="component" value="Unassembled WGS sequence"/>
</dbReference>
<keyword evidence="5" id="KW-0472">Membrane</keyword>
<evidence type="ECO:0000256" key="2">
    <source>
        <dbReference type="ARBA" id="ARBA00022525"/>
    </source>
</evidence>
<comment type="subcellular location">
    <subcellularLocation>
        <location evidence="1">Secreted</location>
    </subcellularLocation>
</comment>
<dbReference type="WBParaSite" id="TREG1_131250.1">
    <property type="protein sequence ID" value="TREG1_131250.1"/>
    <property type="gene ID" value="TREG1_131250"/>
</dbReference>
<keyword evidence="5" id="KW-0812">Transmembrane</keyword>
<evidence type="ECO:0000313" key="6">
    <source>
        <dbReference type="Proteomes" id="UP000050795"/>
    </source>
</evidence>
<dbReference type="AlphaFoldDB" id="A0AA85IZQ6"/>
<dbReference type="InterPro" id="IPR050392">
    <property type="entry name" value="Collagen/C1q_domain"/>
</dbReference>
<evidence type="ECO:0000313" key="8">
    <source>
        <dbReference type="WBParaSite" id="TREG1_131250.2"/>
    </source>
</evidence>
<feature type="region of interest" description="Disordered" evidence="4">
    <location>
        <begin position="1"/>
        <end position="20"/>
    </location>
</feature>
<accession>A0AA85IZQ6</accession>
<dbReference type="GO" id="GO:0005576">
    <property type="term" value="C:extracellular region"/>
    <property type="evidence" value="ECO:0007669"/>
    <property type="project" value="UniProtKB-SubCell"/>
</dbReference>
<organism evidence="6 8">
    <name type="scientific">Trichobilharzia regenti</name>
    <name type="common">Nasal bird schistosome</name>
    <dbReference type="NCBI Taxonomy" id="157069"/>
    <lineage>
        <taxon>Eukaryota</taxon>
        <taxon>Metazoa</taxon>
        <taxon>Spiralia</taxon>
        <taxon>Lophotrochozoa</taxon>
        <taxon>Platyhelminthes</taxon>
        <taxon>Trematoda</taxon>
        <taxon>Digenea</taxon>
        <taxon>Strigeidida</taxon>
        <taxon>Schistosomatoidea</taxon>
        <taxon>Schistosomatidae</taxon>
        <taxon>Trichobilharzia</taxon>
    </lineage>
</organism>
<dbReference type="Pfam" id="PF01391">
    <property type="entry name" value="Collagen"/>
    <property type="match status" value="1"/>
</dbReference>
<keyword evidence="6" id="KW-1185">Reference proteome</keyword>
<evidence type="ECO:0000256" key="1">
    <source>
        <dbReference type="ARBA" id="ARBA00004613"/>
    </source>
</evidence>
<dbReference type="PANTHER" id="PTHR15427:SF52">
    <property type="entry name" value="C1Q DOMAIN-CONTAINING PROTEIN"/>
    <property type="match status" value="1"/>
</dbReference>
<feature type="compositionally biased region" description="Pro residues" evidence="4">
    <location>
        <begin position="272"/>
        <end position="302"/>
    </location>
</feature>
<dbReference type="WBParaSite" id="TREG1_131250.2">
    <property type="protein sequence ID" value="TREG1_131250.2"/>
    <property type="gene ID" value="TREG1_131250"/>
</dbReference>
<keyword evidence="3" id="KW-0176">Collagen</keyword>
<sequence>MYSTQNHYAHQLPSLSSPNIQQHSTTASQYFNKATDYTLDNHNTTTNNYKNSSIDEDSNNNNFENVSQIFNLQEKHLLSDKNHHKSLAYSPGNKHSLMQTSFQPPTLNTSSMTTMKGNNEGKQSNAFTGLNDPHQRYRNNSNNNKALFRCKLLTICNFIITLLLIGFGIALYVRYRECDARIAFIEQLIGNSEYYDDKSMMSSAASTVYPFTEKFSEDSPVNKDLYSTHKPSINGFAKSSKIWPALNIEMFQKVCRGLSIDCNEMKFYEGKPGPPGPPGEPGRPGPPGPQGPMGPPGPPGQPGTPGEKGPPGETGPQGPPGLRGLIGLQGPKGPPGPAGPPGRDGKSNACNLMCEKDSFRYAKGQPVCEVKCTESVGYKKDQN</sequence>
<protein>
    <recommendedName>
        <fullName evidence="9">Col_cuticle_N domain-containing protein</fullName>
    </recommendedName>
</protein>